<reference evidence="20" key="1">
    <citation type="submission" date="2024-07" db="EMBL/GenBank/DDBJ databases">
        <title>Complete genome sequence of Prevotella sp. YM-2024 GTC17253.</title>
        <authorList>
            <person name="Hayashi M."/>
            <person name="Muto Y."/>
            <person name="Tanaka K."/>
            <person name="Niwa H."/>
        </authorList>
    </citation>
    <scope>NUCLEOTIDE SEQUENCE</scope>
    <source>
        <strain evidence="20">GTC17253</strain>
    </source>
</reference>
<comment type="catalytic activity">
    <reaction evidence="17 19">
        <text>alpha-ribazole + adenosylcob(III)inamide-GDP = adenosylcob(III)alamin + GMP + H(+)</text>
        <dbReference type="Rhea" id="RHEA:16049"/>
        <dbReference type="ChEBI" id="CHEBI:10329"/>
        <dbReference type="ChEBI" id="CHEBI:15378"/>
        <dbReference type="ChEBI" id="CHEBI:18408"/>
        <dbReference type="ChEBI" id="CHEBI:58115"/>
        <dbReference type="ChEBI" id="CHEBI:60487"/>
        <dbReference type="EC" id="2.7.8.26"/>
    </reaction>
</comment>
<evidence type="ECO:0000256" key="16">
    <source>
        <dbReference type="ARBA" id="ARBA00032853"/>
    </source>
</evidence>
<keyword evidence="9 19" id="KW-0808">Transferase</keyword>
<keyword evidence="13 19" id="KW-0472">Membrane</keyword>
<dbReference type="GO" id="GO:0051073">
    <property type="term" value="F:adenosylcobinamide-GDP ribazoletransferase activity"/>
    <property type="evidence" value="ECO:0007669"/>
    <property type="project" value="UniProtKB-UniRule"/>
</dbReference>
<sequence>MKVSIDHNLKWYDKIWAALIFFTRLPFWRIYQPPKAAYETVVEHWPLVGWLTGATMALTLYACSLIMPYIIAVVVAVVIRLLLTGALHEDGLADFMDGFGGGGKDRGRILEIMKDSRIGSYGVLGLVFYAILLIACLYSLPPLTAALAIFAGDTYAKMLAAQIVQMLPYARSSETAKNGVVYRKFSIPAGISLFVQGILPLALLLYYINFLRWDLLVFTPCLVMYALYRFMWSRIKGYTGDCCGAIFLLIELSFYLTLNIILHTI</sequence>
<dbReference type="EC" id="2.7.8.26" evidence="5 19"/>
<keyword evidence="11 19" id="KW-0460">Magnesium</keyword>
<feature type="transmembrane region" description="Helical" evidence="19">
    <location>
        <begin position="242"/>
        <end position="262"/>
    </location>
</feature>
<dbReference type="GO" id="GO:0008818">
    <property type="term" value="F:cobalamin 5'-phosphate synthase activity"/>
    <property type="evidence" value="ECO:0007669"/>
    <property type="project" value="UniProtKB-UniRule"/>
</dbReference>
<keyword evidence="7 19" id="KW-1003">Cell membrane</keyword>
<feature type="transmembrane region" description="Helical" evidence="19">
    <location>
        <begin position="118"/>
        <end position="140"/>
    </location>
</feature>
<dbReference type="NCBIfam" id="TIGR00317">
    <property type="entry name" value="cobS"/>
    <property type="match status" value="1"/>
</dbReference>
<dbReference type="Pfam" id="PF02654">
    <property type="entry name" value="CobS"/>
    <property type="match status" value="1"/>
</dbReference>
<dbReference type="InterPro" id="IPR003805">
    <property type="entry name" value="CobS"/>
</dbReference>
<proteinExistence type="inferred from homology"/>
<dbReference type="GO" id="GO:0005886">
    <property type="term" value="C:plasma membrane"/>
    <property type="evidence" value="ECO:0007669"/>
    <property type="project" value="UniProtKB-SubCell"/>
</dbReference>
<evidence type="ECO:0000256" key="10">
    <source>
        <dbReference type="ARBA" id="ARBA00022692"/>
    </source>
</evidence>
<evidence type="ECO:0000256" key="15">
    <source>
        <dbReference type="ARBA" id="ARBA00032605"/>
    </source>
</evidence>
<dbReference type="AlphaFoldDB" id="A0AB33ITN7"/>
<comment type="similarity">
    <text evidence="4 19">Belongs to the CobS family.</text>
</comment>
<evidence type="ECO:0000256" key="12">
    <source>
        <dbReference type="ARBA" id="ARBA00022989"/>
    </source>
</evidence>
<comment type="catalytic activity">
    <reaction evidence="18 19">
        <text>alpha-ribazole 5'-phosphate + adenosylcob(III)inamide-GDP = adenosylcob(III)alamin 5'-phosphate + GMP + H(+)</text>
        <dbReference type="Rhea" id="RHEA:23560"/>
        <dbReference type="ChEBI" id="CHEBI:15378"/>
        <dbReference type="ChEBI" id="CHEBI:57918"/>
        <dbReference type="ChEBI" id="CHEBI:58115"/>
        <dbReference type="ChEBI" id="CHEBI:60487"/>
        <dbReference type="ChEBI" id="CHEBI:60493"/>
        <dbReference type="EC" id="2.7.8.26"/>
    </reaction>
</comment>
<evidence type="ECO:0000256" key="6">
    <source>
        <dbReference type="ARBA" id="ARBA00015850"/>
    </source>
</evidence>
<comment type="function">
    <text evidence="14 19">Joins adenosylcobinamide-GDP and alpha-ribazole to generate adenosylcobalamin (Ado-cobalamin). Also synthesizes adenosylcobalamin 5'-phosphate from adenosylcobinamide-GDP and alpha-ribazole 5'-phosphate.</text>
</comment>
<gene>
    <name evidence="19" type="primary">cobS</name>
    <name evidence="20" type="ORF">GTC17253_09270</name>
</gene>
<feature type="transmembrane region" description="Helical" evidence="19">
    <location>
        <begin position="185"/>
        <end position="207"/>
    </location>
</feature>
<keyword evidence="12 19" id="KW-1133">Transmembrane helix</keyword>
<evidence type="ECO:0000256" key="18">
    <source>
        <dbReference type="ARBA" id="ARBA00049504"/>
    </source>
</evidence>
<dbReference type="HAMAP" id="MF_00719">
    <property type="entry name" value="CobS"/>
    <property type="match status" value="1"/>
</dbReference>
<comment type="subcellular location">
    <subcellularLocation>
        <location evidence="2 19">Cell membrane</location>
        <topology evidence="2 19">Multi-pass membrane protein</topology>
    </subcellularLocation>
</comment>
<evidence type="ECO:0000256" key="14">
    <source>
        <dbReference type="ARBA" id="ARBA00025228"/>
    </source>
</evidence>
<evidence type="ECO:0000313" key="20">
    <source>
        <dbReference type="EMBL" id="BFO70961.1"/>
    </source>
</evidence>
<dbReference type="PANTHER" id="PTHR34148:SF1">
    <property type="entry name" value="ADENOSYLCOBINAMIDE-GDP RIBAZOLETRANSFERASE"/>
    <property type="match status" value="1"/>
</dbReference>
<comment type="pathway">
    <text evidence="3 19">Cofactor biosynthesis; adenosylcobalamin biosynthesis; adenosylcobalamin from cob(II)yrinate a,c-diamide: step 7/7.</text>
</comment>
<protein>
    <recommendedName>
        <fullName evidence="6 19">Adenosylcobinamide-GDP ribazoletransferase</fullName>
        <ecNumber evidence="5 19">2.7.8.26</ecNumber>
    </recommendedName>
    <alternativeName>
        <fullName evidence="16 19">Cobalamin synthase</fullName>
    </alternativeName>
    <alternativeName>
        <fullName evidence="15 19">Cobalamin-5'-phosphate synthase</fullName>
    </alternativeName>
</protein>
<feature type="transmembrane region" description="Helical" evidence="19">
    <location>
        <begin position="50"/>
        <end position="83"/>
    </location>
</feature>
<feature type="transmembrane region" description="Helical" evidence="19">
    <location>
        <begin position="213"/>
        <end position="230"/>
    </location>
</feature>
<evidence type="ECO:0000256" key="7">
    <source>
        <dbReference type="ARBA" id="ARBA00022475"/>
    </source>
</evidence>
<evidence type="ECO:0000256" key="5">
    <source>
        <dbReference type="ARBA" id="ARBA00013200"/>
    </source>
</evidence>
<keyword evidence="10 19" id="KW-0812">Transmembrane</keyword>
<evidence type="ECO:0000256" key="8">
    <source>
        <dbReference type="ARBA" id="ARBA00022573"/>
    </source>
</evidence>
<dbReference type="EMBL" id="AP035785">
    <property type="protein sequence ID" value="BFO70961.1"/>
    <property type="molecule type" value="Genomic_DNA"/>
</dbReference>
<evidence type="ECO:0000256" key="13">
    <source>
        <dbReference type="ARBA" id="ARBA00023136"/>
    </source>
</evidence>
<organism evidence="20">
    <name type="scientific">Prevotella sp. GTC17253</name>
    <dbReference type="NCBI Taxonomy" id="3236793"/>
    <lineage>
        <taxon>Bacteria</taxon>
        <taxon>Pseudomonadati</taxon>
        <taxon>Bacteroidota</taxon>
        <taxon>Bacteroidia</taxon>
        <taxon>Bacteroidales</taxon>
        <taxon>Prevotellaceae</taxon>
        <taxon>Prevotella</taxon>
    </lineage>
</organism>
<evidence type="ECO:0000256" key="9">
    <source>
        <dbReference type="ARBA" id="ARBA00022679"/>
    </source>
</evidence>
<evidence type="ECO:0000256" key="1">
    <source>
        <dbReference type="ARBA" id="ARBA00001946"/>
    </source>
</evidence>
<dbReference type="PANTHER" id="PTHR34148">
    <property type="entry name" value="ADENOSYLCOBINAMIDE-GDP RIBAZOLETRANSFERASE"/>
    <property type="match status" value="1"/>
</dbReference>
<comment type="cofactor">
    <cofactor evidence="1 19">
        <name>Mg(2+)</name>
        <dbReference type="ChEBI" id="CHEBI:18420"/>
    </cofactor>
</comment>
<evidence type="ECO:0000256" key="11">
    <source>
        <dbReference type="ARBA" id="ARBA00022842"/>
    </source>
</evidence>
<dbReference type="GO" id="GO:0009236">
    <property type="term" value="P:cobalamin biosynthetic process"/>
    <property type="evidence" value="ECO:0007669"/>
    <property type="project" value="UniProtKB-UniRule"/>
</dbReference>
<name>A0AB33ITN7_9BACT</name>
<evidence type="ECO:0000256" key="17">
    <source>
        <dbReference type="ARBA" id="ARBA00048623"/>
    </source>
</evidence>
<evidence type="ECO:0000256" key="4">
    <source>
        <dbReference type="ARBA" id="ARBA00010561"/>
    </source>
</evidence>
<accession>A0AB33ITN7</accession>
<keyword evidence="8 19" id="KW-0169">Cobalamin biosynthesis</keyword>
<evidence type="ECO:0000256" key="3">
    <source>
        <dbReference type="ARBA" id="ARBA00004663"/>
    </source>
</evidence>
<evidence type="ECO:0000256" key="19">
    <source>
        <dbReference type="HAMAP-Rule" id="MF_00719"/>
    </source>
</evidence>
<evidence type="ECO:0000256" key="2">
    <source>
        <dbReference type="ARBA" id="ARBA00004651"/>
    </source>
</evidence>